<name>A0A0F8ZQJ7_9ZZZZ</name>
<gene>
    <name evidence="2" type="ORF">LCGC14_2941580</name>
</gene>
<dbReference type="SUPFAM" id="SSF51126">
    <property type="entry name" value="Pectin lyase-like"/>
    <property type="match status" value="1"/>
</dbReference>
<feature type="non-terminal residue" evidence="2">
    <location>
        <position position="1"/>
    </location>
</feature>
<accession>A0A0F8ZQJ7</accession>
<feature type="region of interest" description="Disordered" evidence="1">
    <location>
        <begin position="1"/>
        <end position="22"/>
    </location>
</feature>
<evidence type="ECO:0008006" key="3">
    <source>
        <dbReference type="Google" id="ProtNLM"/>
    </source>
</evidence>
<feature type="non-terminal residue" evidence="2">
    <location>
        <position position="377"/>
    </location>
</feature>
<evidence type="ECO:0000313" key="2">
    <source>
        <dbReference type="EMBL" id="KKK68684.1"/>
    </source>
</evidence>
<dbReference type="EMBL" id="LAZR01059013">
    <property type="protein sequence ID" value="KKK68684.1"/>
    <property type="molecule type" value="Genomic_DNA"/>
</dbReference>
<evidence type="ECO:0000256" key="1">
    <source>
        <dbReference type="SAM" id="MobiDB-lite"/>
    </source>
</evidence>
<dbReference type="InterPro" id="IPR011050">
    <property type="entry name" value="Pectin_lyase_fold/virulence"/>
</dbReference>
<protein>
    <recommendedName>
        <fullName evidence="3">Right handed beta helix domain-containing protein</fullName>
    </recommendedName>
</protein>
<organism evidence="2">
    <name type="scientific">marine sediment metagenome</name>
    <dbReference type="NCBI Taxonomy" id="412755"/>
    <lineage>
        <taxon>unclassified sequences</taxon>
        <taxon>metagenomes</taxon>
        <taxon>ecological metagenomes</taxon>
    </lineage>
</organism>
<reference evidence="2" key="1">
    <citation type="journal article" date="2015" name="Nature">
        <title>Complex archaea that bridge the gap between prokaryotes and eukaryotes.</title>
        <authorList>
            <person name="Spang A."/>
            <person name="Saw J.H."/>
            <person name="Jorgensen S.L."/>
            <person name="Zaremba-Niedzwiedzka K."/>
            <person name="Martijn J."/>
            <person name="Lind A.E."/>
            <person name="van Eijk R."/>
            <person name="Schleper C."/>
            <person name="Guy L."/>
            <person name="Ettema T.J."/>
        </authorList>
    </citation>
    <scope>NUCLEOTIDE SEQUENCE</scope>
</reference>
<proteinExistence type="predicted"/>
<dbReference type="AlphaFoldDB" id="A0A0F8ZQJ7"/>
<sequence length="377" mass="39084">GRAVGGRDPQPESPLAKDRQRVRQGPLALVHVGAALPGVRRRQAAGGVGASTLVVDGATLTHPAAGTAACIHLGAQNTATIRNCTVNDNCDGIRGSTLSLDNHADGNVLIHDCVVTYTSVDSVSIWPGGGGRTLDVWDCSFTWTADCNISVRAACFLDNRGGAVTIRRCTLDARAWTTTASTKRVIYQGSGTSTFEGNLFLCPVSTVFSLYIIDIAGGTASIFHNTLVTTATSTRAIYLRVDGSVVRGNIIDGGFNVGIRAVAESNYTGTYNCVFGTTDAFEMAVAGVGDIETDPILDASYVPSAAAVLAQDAIDSYQQDAHVLTLGPNIARAPTADRTTASKTTALSDMGCFNRTIVITAAGPATFTGWSGSATGT</sequence>
<comment type="caution">
    <text evidence="2">The sequence shown here is derived from an EMBL/GenBank/DDBJ whole genome shotgun (WGS) entry which is preliminary data.</text>
</comment>